<keyword evidence="2" id="KW-1185">Reference proteome</keyword>
<protein>
    <submittedName>
        <fullName evidence="1">Uncharacterized protein</fullName>
    </submittedName>
</protein>
<name>A0ACB8U7L6_9APHY</name>
<comment type="caution">
    <text evidence="1">The sequence shown here is derived from an EMBL/GenBank/DDBJ whole genome shotgun (WGS) entry which is preliminary data.</text>
</comment>
<accession>A0ACB8U7L6</accession>
<evidence type="ECO:0000313" key="1">
    <source>
        <dbReference type="EMBL" id="KAI0090229.1"/>
    </source>
</evidence>
<gene>
    <name evidence="1" type="ORF">BDY19DRAFT_759910</name>
</gene>
<proteinExistence type="predicted"/>
<organism evidence="1 2">
    <name type="scientific">Irpex rosettiformis</name>
    <dbReference type="NCBI Taxonomy" id="378272"/>
    <lineage>
        <taxon>Eukaryota</taxon>
        <taxon>Fungi</taxon>
        <taxon>Dikarya</taxon>
        <taxon>Basidiomycota</taxon>
        <taxon>Agaricomycotina</taxon>
        <taxon>Agaricomycetes</taxon>
        <taxon>Polyporales</taxon>
        <taxon>Irpicaceae</taxon>
        <taxon>Irpex</taxon>
    </lineage>
</organism>
<sequence length="460" mass="51387">MESRCRIDFIIVGGGPSGLATAFALKRVGHNVTVLERAAENTVIGGGCKLTPNASKVLLKWGLREELEKRGMSGQLDTTLFYSGDPEEFLGEHHYAQDILRESGGGEWVFLSYSDLRELLANACTKSGVVIRSGVHVTDIDPETQSVLDADGNTYTGDVIIAADGPQGLGRKLLGGAPGVPYGYAYYSAVLYAEDAEKVPQIKGGPEAEGRNAWYIYWGDGWCLYHNVYNTRGDRAIYVFVADDEEGPGETWLDGPCVGLNTLLKDKYVPEWMRSLFELTSTAIRCQNYEYEVLEDWVPDDDIHFLAVGCAAHPFPQGSMQSFGMMFEDAGVLGKLFSHLQAKEQIPNLLYGFQDIRQNRCEMVIEREKRRSRMFTLRKGPEQEERDAQIRKLGKEPGADLGLYSLEEPEKLFSYDCEDQGEDWWHSWGVLHSRTHQIEESPETLAVELAVEIKTLEVGC</sequence>
<reference evidence="1" key="1">
    <citation type="journal article" date="2021" name="Environ. Microbiol.">
        <title>Gene family expansions and transcriptome signatures uncover fungal adaptations to wood decay.</title>
        <authorList>
            <person name="Hage H."/>
            <person name="Miyauchi S."/>
            <person name="Viragh M."/>
            <person name="Drula E."/>
            <person name="Min B."/>
            <person name="Chaduli D."/>
            <person name="Navarro D."/>
            <person name="Favel A."/>
            <person name="Norest M."/>
            <person name="Lesage-Meessen L."/>
            <person name="Balint B."/>
            <person name="Merenyi Z."/>
            <person name="de Eugenio L."/>
            <person name="Morin E."/>
            <person name="Martinez A.T."/>
            <person name="Baldrian P."/>
            <person name="Stursova M."/>
            <person name="Martinez M.J."/>
            <person name="Novotny C."/>
            <person name="Magnuson J.K."/>
            <person name="Spatafora J.W."/>
            <person name="Maurice S."/>
            <person name="Pangilinan J."/>
            <person name="Andreopoulos W."/>
            <person name="LaButti K."/>
            <person name="Hundley H."/>
            <person name="Na H."/>
            <person name="Kuo A."/>
            <person name="Barry K."/>
            <person name="Lipzen A."/>
            <person name="Henrissat B."/>
            <person name="Riley R."/>
            <person name="Ahrendt S."/>
            <person name="Nagy L.G."/>
            <person name="Grigoriev I.V."/>
            <person name="Martin F."/>
            <person name="Rosso M.N."/>
        </authorList>
    </citation>
    <scope>NUCLEOTIDE SEQUENCE</scope>
    <source>
        <strain evidence="1">CBS 384.51</strain>
    </source>
</reference>
<dbReference type="Proteomes" id="UP001055072">
    <property type="component" value="Unassembled WGS sequence"/>
</dbReference>
<dbReference type="EMBL" id="MU274908">
    <property type="protein sequence ID" value="KAI0090229.1"/>
    <property type="molecule type" value="Genomic_DNA"/>
</dbReference>
<evidence type="ECO:0000313" key="2">
    <source>
        <dbReference type="Proteomes" id="UP001055072"/>
    </source>
</evidence>